<evidence type="ECO:0000313" key="4">
    <source>
        <dbReference type="EMBL" id="CAH0374825.1"/>
    </source>
</evidence>
<protein>
    <submittedName>
        <fullName evidence="3">Uncharacterized protein</fullName>
    </submittedName>
</protein>
<evidence type="ECO:0000313" key="3">
    <source>
        <dbReference type="EMBL" id="CAE0686272.1"/>
    </source>
</evidence>
<dbReference type="OrthoDB" id="3833at2759"/>
<organism evidence="3">
    <name type="scientific">Pelagomonas calceolata</name>
    <dbReference type="NCBI Taxonomy" id="35677"/>
    <lineage>
        <taxon>Eukaryota</taxon>
        <taxon>Sar</taxon>
        <taxon>Stramenopiles</taxon>
        <taxon>Ochrophyta</taxon>
        <taxon>Pelagophyceae</taxon>
        <taxon>Pelagomonadales</taxon>
        <taxon>Pelagomonadaceae</taxon>
        <taxon>Pelagomonas</taxon>
    </lineage>
</organism>
<feature type="domain" description="RNA-binding protein Tab2/Atab2 C-terminal" evidence="2">
    <location>
        <begin position="188"/>
        <end position="334"/>
    </location>
</feature>
<reference evidence="3" key="1">
    <citation type="submission" date="2021-01" db="EMBL/GenBank/DDBJ databases">
        <authorList>
            <person name="Corre E."/>
            <person name="Pelletier E."/>
            <person name="Niang G."/>
            <person name="Scheremetjew M."/>
            <person name="Finn R."/>
            <person name="Kale V."/>
            <person name="Holt S."/>
            <person name="Cochrane G."/>
            <person name="Meng A."/>
            <person name="Brown T."/>
            <person name="Cohen L."/>
        </authorList>
    </citation>
    <scope>NUCLEOTIDE SEQUENCE</scope>
    <source>
        <strain evidence="3">CCMP1756</strain>
    </source>
</reference>
<evidence type="ECO:0000259" key="1">
    <source>
        <dbReference type="Pfam" id="PF06485"/>
    </source>
</evidence>
<dbReference type="GO" id="GO:0003723">
    <property type="term" value="F:RNA binding"/>
    <property type="evidence" value="ECO:0007669"/>
    <property type="project" value="InterPro"/>
</dbReference>
<gene>
    <name evidence="3" type="ORF">PCAL00307_LOCUS1706</name>
    <name evidence="4" type="ORF">PECAL_4P21290</name>
</gene>
<dbReference type="Pfam" id="PF06485">
    <property type="entry name" value="Tab2-like_N"/>
    <property type="match status" value="1"/>
</dbReference>
<dbReference type="Proteomes" id="UP000789595">
    <property type="component" value="Unassembled WGS sequence"/>
</dbReference>
<accession>A0A7S4E2F4</accession>
<feature type="domain" description="RNA-binding protein Tab2-like N-terminal" evidence="1">
    <location>
        <begin position="58"/>
        <end position="163"/>
    </location>
</feature>
<evidence type="ECO:0000313" key="5">
    <source>
        <dbReference type="Proteomes" id="UP000789595"/>
    </source>
</evidence>
<proteinExistence type="predicted"/>
<dbReference type="PANTHER" id="PTHR34556">
    <property type="match status" value="1"/>
</dbReference>
<reference evidence="4" key="2">
    <citation type="submission" date="2021-11" db="EMBL/GenBank/DDBJ databases">
        <authorList>
            <consortium name="Genoscope - CEA"/>
            <person name="William W."/>
        </authorList>
    </citation>
    <scope>NUCLEOTIDE SEQUENCE</scope>
</reference>
<name>A0A7S4E2F4_9STRA</name>
<dbReference type="PANTHER" id="PTHR34556:SF2">
    <property type="entry name" value="PROTEIN TAB2 HOMOLOG, CHLOROPLASTIC"/>
    <property type="match status" value="1"/>
</dbReference>
<dbReference type="InterPro" id="IPR046760">
    <property type="entry name" value="Tab2-like_N"/>
</dbReference>
<sequence length="339" mass="36805">MPQRQRHLRRAAAAAVIATTALAWAPARLKPIAPTRRSAATLQTPVAQATERPISTEWELDCFSRPVVQDGKKLWELLVVDSTGQWREAVQLPATGVNSVAVREAVEGVIARAPVKPTVIRFFRRQMLNMLTIALGGVAAERPTLRVAPSRATHAIYDWLEERERDVYPAMEGYSGAQQVTRDRMTAPTTPARLPEALRGEQYAFVTLPVAEVQAGGGVTEDNVGVGKMINVKSDLDPGAMLPGVAILTRRADALAMSLASTELASVRADSTQRQLVLDVALDESFLVARLDDSQRVEAAGFEKAKAGLDGLHFVVVQRPDDDGVEPAGFWLLREMATA</sequence>
<dbReference type="AlphaFoldDB" id="A0A7S4E2F4"/>
<dbReference type="Pfam" id="PF20429">
    <property type="entry name" value="Tab2-like_C"/>
    <property type="match status" value="1"/>
</dbReference>
<dbReference type="InterPro" id="IPR009472">
    <property type="entry name" value="Tab2-like"/>
</dbReference>
<keyword evidence="5" id="KW-1185">Reference proteome</keyword>
<dbReference type="EMBL" id="HBIW01002003">
    <property type="protein sequence ID" value="CAE0686272.1"/>
    <property type="molecule type" value="Transcribed_RNA"/>
</dbReference>
<dbReference type="InterPro" id="IPR046761">
    <property type="entry name" value="Tab2-like_C"/>
</dbReference>
<evidence type="ECO:0000259" key="2">
    <source>
        <dbReference type="Pfam" id="PF20429"/>
    </source>
</evidence>
<dbReference type="EMBL" id="CAKKNE010000004">
    <property type="protein sequence ID" value="CAH0374825.1"/>
    <property type="molecule type" value="Genomic_DNA"/>
</dbReference>